<name>A0A378XX85_PAEPO</name>
<dbReference type="AlphaFoldDB" id="A0A378XX85"/>
<evidence type="ECO:0000313" key="2">
    <source>
        <dbReference type="Proteomes" id="UP000254400"/>
    </source>
</evidence>
<reference evidence="1 2" key="1">
    <citation type="submission" date="2018-06" db="EMBL/GenBank/DDBJ databases">
        <authorList>
            <consortium name="Pathogen Informatics"/>
            <person name="Doyle S."/>
        </authorList>
    </citation>
    <scope>NUCLEOTIDE SEQUENCE [LARGE SCALE GENOMIC DNA]</scope>
    <source>
        <strain evidence="1 2">NCTC10343</strain>
    </source>
</reference>
<dbReference type="RefSeq" id="WP_019686693.1">
    <property type="nucleotide sequence ID" value="NZ_CP036496.1"/>
</dbReference>
<sequence>MAAFDFDKRLTIWAMDQIHTLDSIMDVLRMDYNLPIDYLSDRDDLTSYEKTLQIEWRPADSDEFSVETLRVGDEDYNYISAIGKYEDSLGETRAVIDERVVLPREYRVFNKTVDAVFFENHGRVYCILDVSVSQEKRVRSVLFGQGYKRLKKEEWGKVQHEKLAQYTLDSDFFYWLFNKRGQKINIQSVEGREDYIISLIDIHAVSQLSEREVYDNKSEGAGVLGSLPTLSGLGINQSVYEGGLHIVMPDMQLLTKVTNSCTCVLDSSRSVISKEGETGSVMDEFPKTSILIYTILFPGLLSRYHAEKINGEWSAEKGEQQRKAWALDVIKQLASDNAITLEDIEEVLY</sequence>
<organism evidence="1 2">
    <name type="scientific">Paenibacillus polymyxa</name>
    <name type="common">Bacillus polymyxa</name>
    <dbReference type="NCBI Taxonomy" id="1406"/>
    <lineage>
        <taxon>Bacteria</taxon>
        <taxon>Bacillati</taxon>
        <taxon>Bacillota</taxon>
        <taxon>Bacilli</taxon>
        <taxon>Bacillales</taxon>
        <taxon>Paenibacillaceae</taxon>
        <taxon>Paenibacillus</taxon>
    </lineage>
</organism>
<dbReference type="Proteomes" id="UP000254400">
    <property type="component" value="Unassembled WGS sequence"/>
</dbReference>
<dbReference type="GeneID" id="93350381"/>
<proteinExistence type="predicted"/>
<protein>
    <submittedName>
        <fullName evidence="1">Uncharacterized protein</fullName>
    </submittedName>
</protein>
<accession>A0A378XX85</accession>
<gene>
    <name evidence="1" type="ORF">NCTC10343_01594</name>
</gene>
<dbReference type="EMBL" id="UGSC01000001">
    <property type="protein sequence ID" value="SUA68266.1"/>
    <property type="molecule type" value="Genomic_DNA"/>
</dbReference>
<evidence type="ECO:0000313" key="1">
    <source>
        <dbReference type="EMBL" id="SUA68266.1"/>
    </source>
</evidence>